<comment type="pathway">
    <text evidence="2 11">Nucleoside biosynthesis; alpha-ribazole biosynthesis; alpha-ribazole from 5,6-dimethylbenzimidazole: step 1/2.</text>
</comment>
<accession>A0A9D1LMG2</accession>
<feature type="active site" description="Proton acceptor" evidence="11">
    <location>
        <position position="314"/>
    </location>
</feature>
<comment type="caution">
    <text evidence="12">The sequence shown here is derived from an EMBL/GenBank/DDBJ whole genome shotgun (WGS) entry which is preliminary data.</text>
</comment>
<dbReference type="GO" id="GO:0008939">
    <property type="term" value="F:nicotinate-nucleotide-dimethylbenzimidazole phosphoribosyltransferase activity"/>
    <property type="evidence" value="ECO:0007669"/>
    <property type="project" value="UniProtKB-UniRule"/>
</dbReference>
<comment type="similarity">
    <text evidence="3 11">Belongs to the CobT family.</text>
</comment>
<reference evidence="12" key="1">
    <citation type="submission" date="2020-10" db="EMBL/GenBank/DDBJ databases">
        <authorList>
            <person name="Gilroy R."/>
        </authorList>
    </citation>
    <scope>NUCLEOTIDE SEQUENCE</scope>
    <source>
        <strain evidence="12">CHK191-8634</strain>
    </source>
</reference>
<keyword evidence="8 11" id="KW-0808">Transferase</keyword>
<dbReference type="GO" id="GO:0009236">
    <property type="term" value="P:cobalamin biosynthetic process"/>
    <property type="evidence" value="ECO:0007669"/>
    <property type="project" value="UniProtKB-UniRule"/>
</dbReference>
<dbReference type="Proteomes" id="UP000824073">
    <property type="component" value="Unassembled WGS sequence"/>
</dbReference>
<dbReference type="Pfam" id="PF02277">
    <property type="entry name" value="DBI_PRT"/>
    <property type="match status" value="1"/>
</dbReference>
<evidence type="ECO:0000256" key="1">
    <source>
        <dbReference type="ARBA" id="ARBA00002197"/>
    </source>
</evidence>
<sequence length="363" mass="37877">MKSLDMMLAAIQPPDWAAMDAARAHQTRLAKPPGSLGRLEDLSVQLAGITGQVHNRMDKKHLLVFASDNGVVAEGVSSAPQSVTLQQTLNLTRAKTGAAVLARHFGCRITVCDVGVNADIRDAAVVGRKIARGTQNIACGPAMSREQALTAIATGFTLAAETDADVLGIGEMGIGNTTTSSAVLAALLPADVEAVTGRGGGITDESFEKKKAAIRRAIAVNQPDRQDPVDVLSKVGGFDLAAMCGAFLGSAATRRPVVIDGFISAVAALCACRLAPLTRAYLVPSHASYEIGYRLAMDAMDLQPMLLLGMRLGEGSGCPLAFQVLEGACAIINDMATFEQAGIDDGYLDEIRQGDQFTVPGRG</sequence>
<name>A0A9D1LMG2_9CLOT</name>
<dbReference type="InterPro" id="IPR017846">
    <property type="entry name" value="Nict_dMeBzImd_PRibTrfase_bact"/>
</dbReference>
<evidence type="ECO:0000313" key="13">
    <source>
        <dbReference type="Proteomes" id="UP000824073"/>
    </source>
</evidence>
<comment type="function">
    <text evidence="1 11">Catalyzes the synthesis of alpha-ribazole-5'-phosphate from nicotinate mononucleotide (NAMN) and 5,6-dimethylbenzimidazole (DMB).</text>
</comment>
<dbReference type="SUPFAM" id="SSF52733">
    <property type="entry name" value="Nicotinate mononucleotide:5,6-dimethylbenzimidazole phosphoribosyltransferase (CobT)"/>
    <property type="match status" value="1"/>
</dbReference>
<dbReference type="AlphaFoldDB" id="A0A9D1LMG2"/>
<evidence type="ECO:0000256" key="8">
    <source>
        <dbReference type="ARBA" id="ARBA00022679"/>
    </source>
</evidence>
<evidence type="ECO:0000256" key="7">
    <source>
        <dbReference type="ARBA" id="ARBA00022676"/>
    </source>
</evidence>
<dbReference type="InterPro" id="IPR036087">
    <property type="entry name" value="Nict_dMeBzImd_PRibTrfase_sf"/>
</dbReference>
<evidence type="ECO:0000256" key="2">
    <source>
        <dbReference type="ARBA" id="ARBA00005049"/>
    </source>
</evidence>
<dbReference type="Gene3D" id="3.40.50.10210">
    <property type="match status" value="1"/>
</dbReference>
<comment type="catalytic activity">
    <reaction evidence="10 11">
        <text>5,6-dimethylbenzimidazole + nicotinate beta-D-ribonucleotide = alpha-ribazole 5'-phosphate + nicotinate + H(+)</text>
        <dbReference type="Rhea" id="RHEA:11196"/>
        <dbReference type="ChEBI" id="CHEBI:15378"/>
        <dbReference type="ChEBI" id="CHEBI:15890"/>
        <dbReference type="ChEBI" id="CHEBI:32544"/>
        <dbReference type="ChEBI" id="CHEBI:57502"/>
        <dbReference type="ChEBI" id="CHEBI:57918"/>
        <dbReference type="EC" id="2.4.2.21"/>
    </reaction>
</comment>
<dbReference type="PANTHER" id="PTHR43463:SF1">
    <property type="entry name" value="NICOTINATE-NUCLEOTIDE--DIMETHYLBENZIMIDAZOLE PHOSPHORIBOSYLTRANSFERASE"/>
    <property type="match status" value="1"/>
</dbReference>
<evidence type="ECO:0000256" key="4">
    <source>
        <dbReference type="ARBA" id="ARBA00011991"/>
    </source>
</evidence>
<dbReference type="EC" id="2.4.2.21" evidence="4 11"/>
<dbReference type="PANTHER" id="PTHR43463">
    <property type="entry name" value="NICOTINATE-NUCLEOTIDE--DIMETHYLBENZIMIDAZOLE PHOSPHORIBOSYLTRANSFERASE"/>
    <property type="match status" value="1"/>
</dbReference>
<evidence type="ECO:0000256" key="6">
    <source>
        <dbReference type="ARBA" id="ARBA00022573"/>
    </source>
</evidence>
<dbReference type="HAMAP" id="MF_00230">
    <property type="entry name" value="CobT"/>
    <property type="match status" value="1"/>
</dbReference>
<evidence type="ECO:0000256" key="10">
    <source>
        <dbReference type="ARBA" id="ARBA00047340"/>
    </source>
</evidence>
<dbReference type="NCBIfam" id="TIGR03160">
    <property type="entry name" value="cobT_DBIPRT"/>
    <property type="match status" value="1"/>
</dbReference>
<dbReference type="InterPro" id="IPR023195">
    <property type="entry name" value="Nict_dMeBzImd_PRibTrfase_N"/>
</dbReference>
<protein>
    <recommendedName>
        <fullName evidence="5 11">Nicotinate-nucleotide--dimethylbenzimidazole phosphoribosyltransferase</fullName>
        <shortName evidence="11">NN:DBI PRT</shortName>
        <ecNumber evidence="4 11">2.4.2.21</ecNumber>
    </recommendedName>
    <alternativeName>
        <fullName evidence="9 11">N(1)-alpha-phosphoribosyltransferase</fullName>
    </alternativeName>
</protein>
<dbReference type="CDD" id="cd02439">
    <property type="entry name" value="DMB-PRT_CobT"/>
    <property type="match status" value="1"/>
</dbReference>
<dbReference type="FunFam" id="3.40.50.10210:FF:000001">
    <property type="entry name" value="Nicotinate-nucleotide--dimethylbenzimidazole phosphoribosyltransferase"/>
    <property type="match status" value="1"/>
</dbReference>
<dbReference type="InterPro" id="IPR003200">
    <property type="entry name" value="Nict_dMeBzImd_PRibTrfase"/>
</dbReference>
<proteinExistence type="inferred from homology"/>
<keyword evidence="7 11" id="KW-0328">Glycosyltransferase</keyword>
<evidence type="ECO:0000256" key="11">
    <source>
        <dbReference type="HAMAP-Rule" id="MF_00230"/>
    </source>
</evidence>
<keyword evidence="6 11" id="KW-0169">Cobalamin biosynthesis</keyword>
<organism evidence="12 13">
    <name type="scientific">Candidatus Ventrousia excrementavium</name>
    <dbReference type="NCBI Taxonomy" id="2840961"/>
    <lineage>
        <taxon>Bacteria</taxon>
        <taxon>Bacillati</taxon>
        <taxon>Bacillota</taxon>
        <taxon>Clostridia</taxon>
        <taxon>Eubacteriales</taxon>
        <taxon>Clostridiaceae</taxon>
        <taxon>Clostridiaceae incertae sedis</taxon>
        <taxon>Candidatus Ventrousia</taxon>
    </lineage>
</organism>
<evidence type="ECO:0000256" key="3">
    <source>
        <dbReference type="ARBA" id="ARBA00007110"/>
    </source>
</evidence>
<dbReference type="Gene3D" id="1.10.1610.10">
    <property type="match status" value="1"/>
</dbReference>
<gene>
    <name evidence="11 12" type="primary">cobT</name>
    <name evidence="12" type="ORF">IAB67_09740</name>
</gene>
<evidence type="ECO:0000256" key="9">
    <source>
        <dbReference type="ARBA" id="ARBA00030686"/>
    </source>
</evidence>
<dbReference type="NCBIfam" id="NF000996">
    <property type="entry name" value="PRK00105.1"/>
    <property type="match status" value="1"/>
</dbReference>
<reference evidence="12" key="2">
    <citation type="journal article" date="2021" name="PeerJ">
        <title>Extensive microbial diversity within the chicken gut microbiome revealed by metagenomics and culture.</title>
        <authorList>
            <person name="Gilroy R."/>
            <person name="Ravi A."/>
            <person name="Getino M."/>
            <person name="Pursley I."/>
            <person name="Horton D.L."/>
            <person name="Alikhan N.F."/>
            <person name="Baker D."/>
            <person name="Gharbi K."/>
            <person name="Hall N."/>
            <person name="Watson M."/>
            <person name="Adriaenssens E.M."/>
            <person name="Foster-Nyarko E."/>
            <person name="Jarju S."/>
            <person name="Secka A."/>
            <person name="Antonio M."/>
            <person name="Oren A."/>
            <person name="Chaudhuri R.R."/>
            <person name="La Ragione R."/>
            <person name="Hildebrand F."/>
            <person name="Pallen M.J."/>
        </authorList>
    </citation>
    <scope>NUCLEOTIDE SEQUENCE</scope>
    <source>
        <strain evidence="12">CHK191-8634</strain>
    </source>
</reference>
<dbReference type="EMBL" id="DVMR01000072">
    <property type="protein sequence ID" value="HIU44566.1"/>
    <property type="molecule type" value="Genomic_DNA"/>
</dbReference>
<evidence type="ECO:0000256" key="5">
    <source>
        <dbReference type="ARBA" id="ARBA00015486"/>
    </source>
</evidence>
<evidence type="ECO:0000313" key="12">
    <source>
        <dbReference type="EMBL" id="HIU44566.1"/>
    </source>
</evidence>